<dbReference type="GO" id="GO:0043565">
    <property type="term" value="F:sequence-specific DNA binding"/>
    <property type="evidence" value="ECO:0007669"/>
    <property type="project" value="InterPro"/>
</dbReference>
<dbReference type="SMART" id="SM00774">
    <property type="entry name" value="WRKY"/>
    <property type="match status" value="1"/>
</dbReference>
<comment type="similarity">
    <text evidence="2">Belongs to the WRKY group II-a family.</text>
</comment>
<dbReference type="AlphaFoldDB" id="A0A811PV70"/>
<protein>
    <recommendedName>
        <fullName evidence="9">WRKY domain-containing protein</fullName>
    </recommendedName>
</protein>
<dbReference type="GO" id="GO:0003700">
    <property type="term" value="F:DNA-binding transcription factor activity"/>
    <property type="evidence" value="ECO:0007669"/>
    <property type="project" value="InterPro"/>
</dbReference>
<dbReference type="Gene3D" id="2.20.25.80">
    <property type="entry name" value="WRKY domain"/>
    <property type="match status" value="1"/>
</dbReference>
<keyword evidence="5" id="KW-0804">Transcription</keyword>
<name>A0A811PV70_9POAL</name>
<proteinExistence type="inferred from homology"/>
<feature type="region of interest" description="Disordered" evidence="8">
    <location>
        <begin position="131"/>
        <end position="190"/>
    </location>
</feature>
<accession>A0A811PV70</accession>
<dbReference type="InterPro" id="IPR003657">
    <property type="entry name" value="WRKY_dom"/>
</dbReference>
<dbReference type="PROSITE" id="PS50811">
    <property type="entry name" value="WRKY"/>
    <property type="match status" value="1"/>
</dbReference>
<dbReference type="Proteomes" id="UP000604825">
    <property type="component" value="Unassembled WGS sequence"/>
</dbReference>
<dbReference type="EMBL" id="CAJGYO010000007">
    <property type="protein sequence ID" value="CAD6247844.1"/>
    <property type="molecule type" value="Genomic_DNA"/>
</dbReference>
<feature type="compositionally biased region" description="Low complexity" evidence="8">
    <location>
        <begin position="288"/>
        <end position="312"/>
    </location>
</feature>
<feature type="domain" description="WRKY" evidence="9">
    <location>
        <begin position="216"/>
        <end position="282"/>
    </location>
</feature>
<dbReference type="GO" id="GO:0051707">
    <property type="term" value="P:response to other organism"/>
    <property type="evidence" value="ECO:0007669"/>
    <property type="project" value="UniProtKB-ARBA"/>
</dbReference>
<dbReference type="FunFam" id="2.20.25.80:FF:000008">
    <property type="entry name" value="WRKY transcription factor 40"/>
    <property type="match status" value="1"/>
</dbReference>
<feature type="region of interest" description="Disordered" evidence="8">
    <location>
        <begin position="275"/>
        <end position="404"/>
    </location>
</feature>
<keyword evidence="7" id="KW-0175">Coiled coil</keyword>
<evidence type="ECO:0000256" key="7">
    <source>
        <dbReference type="SAM" id="Coils"/>
    </source>
</evidence>
<gene>
    <name evidence="10" type="ORF">NCGR_LOCUS32020</name>
</gene>
<keyword evidence="3" id="KW-0805">Transcription regulation</keyword>
<evidence type="ECO:0000256" key="2">
    <source>
        <dbReference type="ARBA" id="ARBA00008189"/>
    </source>
</evidence>
<dbReference type="PANTHER" id="PTHR31429:SF114">
    <property type="entry name" value="WRKY TRANSCRIPTION FACTOR WRKY71"/>
    <property type="match status" value="1"/>
</dbReference>
<keyword evidence="4" id="KW-0238">DNA-binding</keyword>
<evidence type="ECO:0000256" key="5">
    <source>
        <dbReference type="ARBA" id="ARBA00023163"/>
    </source>
</evidence>
<evidence type="ECO:0000259" key="9">
    <source>
        <dbReference type="PROSITE" id="PS50811"/>
    </source>
</evidence>
<organism evidence="10 11">
    <name type="scientific">Miscanthus lutarioriparius</name>
    <dbReference type="NCBI Taxonomy" id="422564"/>
    <lineage>
        <taxon>Eukaryota</taxon>
        <taxon>Viridiplantae</taxon>
        <taxon>Streptophyta</taxon>
        <taxon>Embryophyta</taxon>
        <taxon>Tracheophyta</taxon>
        <taxon>Spermatophyta</taxon>
        <taxon>Magnoliopsida</taxon>
        <taxon>Liliopsida</taxon>
        <taxon>Poales</taxon>
        <taxon>Poaceae</taxon>
        <taxon>PACMAD clade</taxon>
        <taxon>Panicoideae</taxon>
        <taxon>Andropogonodae</taxon>
        <taxon>Andropogoneae</taxon>
        <taxon>Saccharinae</taxon>
        <taxon>Miscanthus</taxon>
    </lineage>
</organism>
<feature type="compositionally biased region" description="Low complexity" evidence="8">
    <location>
        <begin position="320"/>
        <end position="330"/>
    </location>
</feature>
<dbReference type="PANTHER" id="PTHR31429">
    <property type="entry name" value="WRKY TRANSCRIPTION FACTOR 36-RELATED"/>
    <property type="match status" value="1"/>
</dbReference>
<comment type="subcellular location">
    <subcellularLocation>
        <location evidence="1">Nucleus</location>
    </subcellularLocation>
</comment>
<sequence length="451" mass="48601">MDPWISSQPSLSLDLHVGLPPLSLHQAPMAVALARPKVLVEENFLPPKKEPEVYIYIHPFLLNWCGGVVFDDEPRAQESNGLFDSTMTQVAALETELQRMSEENRRLTEALAAVASKYEALRSQYTEMVATAGGNPSSTSEGGSVSPSRKRKSESMDTAPAPAPAAAAQHPGPHPHLHPAVPADQTECTSGEPCKRIREECKPKVSKLYVHADPADLSLVVKDGYQWRKYGQKVTKDNPCPRAYFRCSFAPACPVKKKVQRSADDTSILVATYEGEHNHGQPPPAPSPSQAQAAHDGSGSAGASKNAAAVAKPPSPPRPAAALAPAPHRPQLQLHHHQQQQQQQGRRGDERRAARGRGGRGGVGDDPAEPRGADGDDVDAGPQLQGGARHRAVRPDPRAVAHQGLTDVSDRIGSIGITHEILAQIVLRARGNGQQLRWLPPLFITVRAKQR</sequence>
<feature type="compositionally biased region" description="Low complexity" evidence="8">
    <location>
        <begin position="136"/>
        <end position="147"/>
    </location>
</feature>
<dbReference type="InterPro" id="IPR044810">
    <property type="entry name" value="WRKY_plant"/>
</dbReference>
<dbReference type="SUPFAM" id="SSF118290">
    <property type="entry name" value="WRKY DNA-binding domain"/>
    <property type="match status" value="1"/>
</dbReference>
<reference evidence="10" key="1">
    <citation type="submission" date="2020-10" db="EMBL/GenBank/DDBJ databases">
        <authorList>
            <person name="Han B."/>
            <person name="Lu T."/>
            <person name="Zhao Q."/>
            <person name="Huang X."/>
            <person name="Zhao Y."/>
        </authorList>
    </citation>
    <scope>NUCLEOTIDE SEQUENCE</scope>
</reference>
<dbReference type="GO" id="GO:0005634">
    <property type="term" value="C:nucleus"/>
    <property type="evidence" value="ECO:0007669"/>
    <property type="project" value="UniProtKB-SubCell"/>
</dbReference>
<evidence type="ECO:0000256" key="3">
    <source>
        <dbReference type="ARBA" id="ARBA00023015"/>
    </source>
</evidence>
<evidence type="ECO:0000256" key="4">
    <source>
        <dbReference type="ARBA" id="ARBA00023125"/>
    </source>
</evidence>
<evidence type="ECO:0000313" key="10">
    <source>
        <dbReference type="EMBL" id="CAD6247844.1"/>
    </source>
</evidence>
<evidence type="ECO:0000256" key="8">
    <source>
        <dbReference type="SAM" id="MobiDB-lite"/>
    </source>
</evidence>
<comment type="caution">
    <text evidence="10">The sequence shown here is derived from an EMBL/GenBank/DDBJ whole genome shotgun (WGS) entry which is preliminary data.</text>
</comment>
<feature type="coiled-coil region" evidence="7">
    <location>
        <begin position="83"/>
        <end position="124"/>
    </location>
</feature>
<evidence type="ECO:0000313" key="11">
    <source>
        <dbReference type="Proteomes" id="UP000604825"/>
    </source>
</evidence>
<keyword evidence="11" id="KW-1185">Reference proteome</keyword>
<keyword evidence="6" id="KW-0539">Nucleus</keyword>
<dbReference type="InterPro" id="IPR036576">
    <property type="entry name" value="WRKY_dom_sf"/>
</dbReference>
<evidence type="ECO:0000256" key="1">
    <source>
        <dbReference type="ARBA" id="ARBA00004123"/>
    </source>
</evidence>
<evidence type="ECO:0000256" key="6">
    <source>
        <dbReference type="ARBA" id="ARBA00023242"/>
    </source>
</evidence>
<dbReference type="OrthoDB" id="1879341at2759"/>
<dbReference type="Pfam" id="PF03106">
    <property type="entry name" value="WRKY"/>
    <property type="match status" value="1"/>
</dbReference>